<sequence length="231" mass="25683">MTFTCPKQTSITDSELQQTFPGLLPATPNGDSDRDSTGLLTPNAVQAIIASLKGSGVIPTTNKDAKPQGNSKQTALLNMIKSEYCFYDSRYKYALEKIFSEVQNGYLTNTPATSANTSSSTKKYIALAQALNRRLNDLIQIVNAITEDMMTTSTSIDTEMSNMSQTMQDQKKKLEQQNKTISSNETTMKIRKEMVKYSEEKARHTDNLLKLYSFLNVVALGLLVYIYKAAN</sequence>
<keyword evidence="1" id="KW-0175">Coiled coil</keyword>
<proteinExistence type="predicted"/>
<accession>A0A6C0ILK8</accession>
<dbReference type="AlphaFoldDB" id="A0A6C0ILK8"/>
<protein>
    <submittedName>
        <fullName evidence="3">Uncharacterized protein</fullName>
    </submittedName>
</protein>
<name>A0A6C0ILK8_9ZZZZ</name>
<organism evidence="3">
    <name type="scientific">viral metagenome</name>
    <dbReference type="NCBI Taxonomy" id="1070528"/>
    <lineage>
        <taxon>unclassified sequences</taxon>
        <taxon>metagenomes</taxon>
        <taxon>organismal metagenomes</taxon>
    </lineage>
</organism>
<feature type="coiled-coil region" evidence="1">
    <location>
        <begin position="128"/>
        <end position="184"/>
    </location>
</feature>
<feature type="transmembrane region" description="Helical" evidence="2">
    <location>
        <begin position="208"/>
        <end position="227"/>
    </location>
</feature>
<keyword evidence="2" id="KW-0472">Membrane</keyword>
<keyword evidence="2" id="KW-1133">Transmembrane helix</keyword>
<reference evidence="3" key="1">
    <citation type="journal article" date="2020" name="Nature">
        <title>Giant virus diversity and host interactions through global metagenomics.</title>
        <authorList>
            <person name="Schulz F."/>
            <person name="Roux S."/>
            <person name="Paez-Espino D."/>
            <person name="Jungbluth S."/>
            <person name="Walsh D.A."/>
            <person name="Denef V.J."/>
            <person name="McMahon K.D."/>
            <person name="Konstantinidis K.T."/>
            <person name="Eloe-Fadrosh E.A."/>
            <person name="Kyrpides N.C."/>
            <person name="Woyke T."/>
        </authorList>
    </citation>
    <scope>NUCLEOTIDE SEQUENCE</scope>
    <source>
        <strain evidence="3">GVMAG-M-3300023184-88</strain>
    </source>
</reference>
<evidence type="ECO:0000313" key="3">
    <source>
        <dbReference type="EMBL" id="QHT92413.1"/>
    </source>
</evidence>
<dbReference type="EMBL" id="MN740184">
    <property type="protein sequence ID" value="QHT92413.1"/>
    <property type="molecule type" value="Genomic_DNA"/>
</dbReference>
<evidence type="ECO:0000256" key="2">
    <source>
        <dbReference type="SAM" id="Phobius"/>
    </source>
</evidence>
<evidence type="ECO:0000256" key="1">
    <source>
        <dbReference type="SAM" id="Coils"/>
    </source>
</evidence>
<keyword evidence="2" id="KW-0812">Transmembrane</keyword>